<evidence type="ECO:0000313" key="2">
    <source>
        <dbReference type="EMBL" id="KAJ7100293.1"/>
    </source>
</evidence>
<protein>
    <submittedName>
        <fullName evidence="2">Uncharacterized protein</fullName>
    </submittedName>
</protein>
<accession>A0AAD6UEF1</accession>
<comment type="caution">
    <text evidence="2">The sequence shown here is derived from an EMBL/GenBank/DDBJ whole genome shotgun (WGS) entry which is preliminary data.</text>
</comment>
<evidence type="ECO:0000256" key="1">
    <source>
        <dbReference type="SAM" id="MobiDB-lite"/>
    </source>
</evidence>
<name>A0AAD6UEF1_9AGAR</name>
<keyword evidence="3" id="KW-1185">Reference proteome</keyword>
<dbReference type="AlphaFoldDB" id="A0AAD6UEF1"/>
<feature type="region of interest" description="Disordered" evidence="1">
    <location>
        <begin position="1"/>
        <end position="21"/>
    </location>
</feature>
<organism evidence="2 3">
    <name type="scientific">Mycena belliarum</name>
    <dbReference type="NCBI Taxonomy" id="1033014"/>
    <lineage>
        <taxon>Eukaryota</taxon>
        <taxon>Fungi</taxon>
        <taxon>Dikarya</taxon>
        <taxon>Basidiomycota</taxon>
        <taxon>Agaricomycotina</taxon>
        <taxon>Agaricomycetes</taxon>
        <taxon>Agaricomycetidae</taxon>
        <taxon>Agaricales</taxon>
        <taxon>Marasmiineae</taxon>
        <taxon>Mycenaceae</taxon>
        <taxon>Mycena</taxon>
    </lineage>
</organism>
<proteinExistence type="predicted"/>
<gene>
    <name evidence="2" type="ORF">B0H15DRAFT_944629</name>
</gene>
<reference evidence="2" key="1">
    <citation type="submission" date="2023-03" db="EMBL/GenBank/DDBJ databases">
        <title>Massive genome expansion in bonnet fungi (Mycena s.s.) driven by repeated elements and novel gene families across ecological guilds.</title>
        <authorList>
            <consortium name="Lawrence Berkeley National Laboratory"/>
            <person name="Harder C.B."/>
            <person name="Miyauchi S."/>
            <person name="Viragh M."/>
            <person name="Kuo A."/>
            <person name="Thoen E."/>
            <person name="Andreopoulos B."/>
            <person name="Lu D."/>
            <person name="Skrede I."/>
            <person name="Drula E."/>
            <person name="Henrissat B."/>
            <person name="Morin E."/>
            <person name="Kohler A."/>
            <person name="Barry K."/>
            <person name="LaButti K."/>
            <person name="Morin E."/>
            <person name="Salamov A."/>
            <person name="Lipzen A."/>
            <person name="Mereny Z."/>
            <person name="Hegedus B."/>
            <person name="Baldrian P."/>
            <person name="Stursova M."/>
            <person name="Weitz H."/>
            <person name="Taylor A."/>
            <person name="Grigoriev I.V."/>
            <person name="Nagy L.G."/>
            <person name="Martin F."/>
            <person name="Kauserud H."/>
        </authorList>
    </citation>
    <scope>NUCLEOTIDE SEQUENCE</scope>
    <source>
        <strain evidence="2">CBHHK173m</strain>
    </source>
</reference>
<evidence type="ECO:0000313" key="3">
    <source>
        <dbReference type="Proteomes" id="UP001222325"/>
    </source>
</evidence>
<feature type="compositionally biased region" description="Basic residues" evidence="1">
    <location>
        <begin position="124"/>
        <end position="133"/>
    </location>
</feature>
<feature type="region of interest" description="Disordered" evidence="1">
    <location>
        <begin position="120"/>
        <end position="173"/>
    </location>
</feature>
<sequence length="173" mass="18510">MRLTRDGYEPPSSRPLAPSHIPKTTRLGVALAPACRNGIPDGLSALCPLPSSRVHAAYDSRTRASPAAAARALVADIERVGRPRRWTLPLQVRTNAILCGSARGFSQRACPDSEAAIKIPTRPLQRRTARRPSRSLAARRALPPLRKPESGPTRASTSRAAAVPNASLAHQVP</sequence>
<dbReference type="EMBL" id="JARJCN010000006">
    <property type="protein sequence ID" value="KAJ7100293.1"/>
    <property type="molecule type" value="Genomic_DNA"/>
</dbReference>
<feature type="compositionally biased region" description="Low complexity" evidence="1">
    <location>
        <begin position="134"/>
        <end position="144"/>
    </location>
</feature>
<dbReference type="Proteomes" id="UP001222325">
    <property type="component" value="Unassembled WGS sequence"/>
</dbReference>